<reference evidence="1 2" key="1">
    <citation type="submission" date="2022-10" db="EMBL/GenBank/DDBJ databases">
        <title>Luteolibacter flavescens strain MCCC 1K03193, whole genome shotgun sequencing project.</title>
        <authorList>
            <person name="Zhao G."/>
            <person name="Shen L."/>
        </authorList>
    </citation>
    <scope>NUCLEOTIDE SEQUENCE [LARGE SCALE GENOMIC DNA]</scope>
    <source>
        <strain evidence="1 2">MCCC 1K03193</strain>
    </source>
</reference>
<sequence>MKRLLILMALLFGIISAAFWGGVQWSKGSRRALVEHQAIWLARMWSDDQTLDQICQAAAETGNTPVFRDEWDAGSGEILAFGPVVSGERVYVRKDRAVRWRAAR</sequence>
<organism evidence="1 2">
    <name type="scientific">Luteolibacter flavescens</name>
    <dbReference type="NCBI Taxonomy" id="1859460"/>
    <lineage>
        <taxon>Bacteria</taxon>
        <taxon>Pseudomonadati</taxon>
        <taxon>Verrucomicrobiota</taxon>
        <taxon>Verrucomicrobiia</taxon>
        <taxon>Verrucomicrobiales</taxon>
        <taxon>Verrucomicrobiaceae</taxon>
        <taxon>Luteolibacter</taxon>
    </lineage>
</organism>
<dbReference type="RefSeq" id="WP_264501193.1">
    <property type="nucleotide sequence ID" value="NZ_JAPDDS010000005.1"/>
</dbReference>
<dbReference type="Proteomes" id="UP001207930">
    <property type="component" value="Unassembled WGS sequence"/>
</dbReference>
<protein>
    <recommendedName>
        <fullName evidence="3">DUF2845 domain-containing protein</fullName>
    </recommendedName>
</protein>
<comment type="caution">
    <text evidence="1">The sequence shown here is derived from an EMBL/GenBank/DDBJ whole genome shotgun (WGS) entry which is preliminary data.</text>
</comment>
<accession>A0ABT3FNT0</accession>
<gene>
    <name evidence="1" type="ORF">OKA04_10895</name>
</gene>
<evidence type="ECO:0000313" key="1">
    <source>
        <dbReference type="EMBL" id="MCW1885236.1"/>
    </source>
</evidence>
<proteinExistence type="predicted"/>
<name>A0ABT3FNT0_9BACT</name>
<evidence type="ECO:0000313" key="2">
    <source>
        <dbReference type="Proteomes" id="UP001207930"/>
    </source>
</evidence>
<keyword evidence="2" id="KW-1185">Reference proteome</keyword>
<dbReference type="EMBL" id="JAPDDS010000005">
    <property type="protein sequence ID" value="MCW1885236.1"/>
    <property type="molecule type" value="Genomic_DNA"/>
</dbReference>
<evidence type="ECO:0008006" key="3">
    <source>
        <dbReference type="Google" id="ProtNLM"/>
    </source>
</evidence>